<keyword evidence="2" id="KW-0813">Transport</keyword>
<dbReference type="InterPro" id="IPR020846">
    <property type="entry name" value="MFS_dom"/>
</dbReference>
<keyword evidence="4 7" id="KW-0812">Transmembrane</keyword>
<dbReference type="GO" id="GO:0005886">
    <property type="term" value="C:plasma membrane"/>
    <property type="evidence" value="ECO:0007669"/>
    <property type="project" value="UniProtKB-SubCell"/>
</dbReference>
<name>A0A844ELE3_9LACO</name>
<evidence type="ECO:0000256" key="7">
    <source>
        <dbReference type="SAM" id="Phobius"/>
    </source>
</evidence>
<dbReference type="Gene3D" id="1.20.1250.20">
    <property type="entry name" value="MFS general substrate transporter like domains"/>
    <property type="match status" value="1"/>
</dbReference>
<comment type="subcellular location">
    <subcellularLocation>
        <location evidence="1">Cell membrane</location>
        <topology evidence="1">Multi-pass membrane protein</topology>
    </subcellularLocation>
</comment>
<dbReference type="Pfam" id="PF07690">
    <property type="entry name" value="MFS_1"/>
    <property type="match status" value="1"/>
</dbReference>
<evidence type="ECO:0000313" key="10">
    <source>
        <dbReference type="Proteomes" id="UP000491237"/>
    </source>
</evidence>
<comment type="caution">
    <text evidence="9">The sequence shown here is derived from an EMBL/GenBank/DDBJ whole genome shotgun (WGS) entry which is preliminary data.</text>
</comment>
<evidence type="ECO:0000259" key="8">
    <source>
        <dbReference type="PROSITE" id="PS50850"/>
    </source>
</evidence>
<protein>
    <submittedName>
        <fullName evidence="9">MFS transporter</fullName>
    </submittedName>
</protein>
<reference evidence="9 10" key="1">
    <citation type="submission" date="2019-11" db="EMBL/GenBank/DDBJ databases">
        <title>Draft Genome Sequence of Plant Growth-Promoting Rhizosphere-Associated Bacteria.</title>
        <authorList>
            <person name="Vasilyev I.Y."/>
            <person name="Radchenko V."/>
            <person name="Ilnitskaya E.V."/>
        </authorList>
    </citation>
    <scope>NUCLEOTIDE SEQUENCE [LARGE SCALE GENOMIC DNA]</scope>
    <source>
        <strain evidence="9 10">VRA_07sq_f</strain>
    </source>
</reference>
<dbReference type="AlphaFoldDB" id="A0A844ELE3"/>
<dbReference type="SUPFAM" id="SSF103473">
    <property type="entry name" value="MFS general substrate transporter"/>
    <property type="match status" value="1"/>
</dbReference>
<evidence type="ECO:0000256" key="5">
    <source>
        <dbReference type="ARBA" id="ARBA00022989"/>
    </source>
</evidence>
<evidence type="ECO:0000256" key="6">
    <source>
        <dbReference type="ARBA" id="ARBA00023136"/>
    </source>
</evidence>
<evidence type="ECO:0000256" key="2">
    <source>
        <dbReference type="ARBA" id="ARBA00022448"/>
    </source>
</evidence>
<evidence type="ECO:0000256" key="4">
    <source>
        <dbReference type="ARBA" id="ARBA00022692"/>
    </source>
</evidence>
<organism evidence="9 10">
    <name type="scientific">Lentilactobacillus parabuchneri</name>
    <dbReference type="NCBI Taxonomy" id="152331"/>
    <lineage>
        <taxon>Bacteria</taxon>
        <taxon>Bacillati</taxon>
        <taxon>Bacillota</taxon>
        <taxon>Bacilli</taxon>
        <taxon>Lactobacillales</taxon>
        <taxon>Lactobacillaceae</taxon>
        <taxon>Lentilactobacillus</taxon>
    </lineage>
</organism>
<dbReference type="PROSITE" id="PS50850">
    <property type="entry name" value="MFS"/>
    <property type="match status" value="1"/>
</dbReference>
<evidence type="ECO:0000313" key="9">
    <source>
        <dbReference type="EMBL" id="MSE20688.1"/>
    </source>
</evidence>
<dbReference type="GO" id="GO:0022857">
    <property type="term" value="F:transmembrane transporter activity"/>
    <property type="evidence" value="ECO:0007669"/>
    <property type="project" value="InterPro"/>
</dbReference>
<keyword evidence="5 7" id="KW-1133">Transmembrane helix</keyword>
<gene>
    <name evidence="9" type="ORF">GKC44_05350</name>
</gene>
<dbReference type="Proteomes" id="UP000491237">
    <property type="component" value="Unassembled WGS sequence"/>
</dbReference>
<dbReference type="InterPro" id="IPR036259">
    <property type="entry name" value="MFS_trans_sf"/>
</dbReference>
<evidence type="ECO:0000256" key="1">
    <source>
        <dbReference type="ARBA" id="ARBA00004651"/>
    </source>
</evidence>
<dbReference type="InterPro" id="IPR011701">
    <property type="entry name" value="MFS"/>
</dbReference>
<dbReference type="PANTHER" id="PTHR23513">
    <property type="entry name" value="INTEGRAL MEMBRANE EFFLUX PROTEIN-RELATED"/>
    <property type="match status" value="1"/>
</dbReference>
<dbReference type="EMBL" id="WKKY01000126">
    <property type="protein sequence ID" value="MSE20688.1"/>
    <property type="molecule type" value="Genomic_DNA"/>
</dbReference>
<sequence>EGIATPFFNTLLMAMIQQSYPSKQLGRVLGVLNSLMSLTGPIGLIFAGPLADAIGVEMLFVIAGVGTVICGLVAIMTPLMRTYDIELQKRLEAHSK</sequence>
<proteinExistence type="predicted"/>
<keyword evidence="3" id="KW-1003">Cell membrane</keyword>
<dbReference type="PANTHER" id="PTHR23513:SF6">
    <property type="entry name" value="MAJOR FACILITATOR SUPERFAMILY ASSOCIATED DOMAIN-CONTAINING PROTEIN"/>
    <property type="match status" value="1"/>
</dbReference>
<feature type="transmembrane region" description="Helical" evidence="7">
    <location>
        <begin position="25"/>
        <end position="46"/>
    </location>
</feature>
<accession>A0A844ELE3</accession>
<feature type="non-terminal residue" evidence="9">
    <location>
        <position position="1"/>
    </location>
</feature>
<keyword evidence="6 7" id="KW-0472">Membrane</keyword>
<feature type="transmembrane region" description="Helical" evidence="7">
    <location>
        <begin position="58"/>
        <end position="80"/>
    </location>
</feature>
<feature type="domain" description="Major facilitator superfamily (MFS) profile" evidence="8">
    <location>
        <begin position="1"/>
        <end position="96"/>
    </location>
</feature>
<evidence type="ECO:0000256" key="3">
    <source>
        <dbReference type="ARBA" id="ARBA00022475"/>
    </source>
</evidence>